<dbReference type="STRING" id="45354.A0A1L0BXD4"/>
<keyword evidence="3" id="KW-0813">Transport</keyword>
<dbReference type="Pfam" id="PF03177">
    <property type="entry name" value="Nucleoporin_C"/>
    <property type="match status" value="1"/>
</dbReference>
<feature type="domain" description="Nucleoporin Nup133/Nup155-like N-terminal" evidence="6">
    <location>
        <begin position="139"/>
        <end position="630"/>
    </location>
</feature>
<comment type="similarity">
    <text evidence="2">Belongs to the non-repetitive/WGA-negative nucleoporin family.</text>
</comment>
<dbReference type="Gene3D" id="1.10.167.20">
    <property type="match status" value="1"/>
</dbReference>
<name>A0A1L0BXD4_9ASCO</name>
<reference evidence="7 8" key="1">
    <citation type="submission" date="2016-10" db="EMBL/GenBank/DDBJ databases">
        <authorList>
            <person name="de Groot N.N."/>
        </authorList>
    </citation>
    <scope>NUCLEOTIDE SEQUENCE [LARGE SCALE GENOMIC DNA]</scope>
    <source>
        <strain evidence="7 8">CBS 141442</strain>
    </source>
</reference>
<dbReference type="InterPro" id="IPR004870">
    <property type="entry name" value="Nucleoporin_Nup155"/>
</dbReference>
<proteinExistence type="inferred from homology"/>
<dbReference type="GO" id="GO:0044611">
    <property type="term" value="C:nuclear pore inner ring"/>
    <property type="evidence" value="ECO:0007669"/>
    <property type="project" value="TreeGrafter"/>
</dbReference>
<evidence type="ECO:0000259" key="5">
    <source>
        <dbReference type="Pfam" id="PF03177"/>
    </source>
</evidence>
<dbReference type="InterPro" id="IPR042533">
    <property type="entry name" value="Nucleoporin_Nup155_C_1"/>
</dbReference>
<dbReference type="GO" id="GO:0036228">
    <property type="term" value="P:protein localization to nuclear inner membrane"/>
    <property type="evidence" value="ECO:0007669"/>
    <property type="project" value="TreeGrafter"/>
</dbReference>
<evidence type="ECO:0000256" key="4">
    <source>
        <dbReference type="ARBA" id="ARBA00023242"/>
    </source>
</evidence>
<evidence type="ECO:0000256" key="1">
    <source>
        <dbReference type="ARBA" id="ARBA00004123"/>
    </source>
</evidence>
<dbReference type="GO" id="GO:0006606">
    <property type="term" value="P:protein import into nucleus"/>
    <property type="evidence" value="ECO:0007669"/>
    <property type="project" value="TreeGrafter"/>
</dbReference>
<dbReference type="GO" id="GO:0000972">
    <property type="term" value="P:transcription-dependent tethering of RNA polymerase II gene DNA at nuclear periphery"/>
    <property type="evidence" value="ECO:0007669"/>
    <property type="project" value="TreeGrafter"/>
</dbReference>
<dbReference type="GO" id="GO:0017056">
    <property type="term" value="F:structural constituent of nuclear pore"/>
    <property type="evidence" value="ECO:0007669"/>
    <property type="project" value="InterPro"/>
</dbReference>
<dbReference type="Pfam" id="PF08801">
    <property type="entry name" value="Nucleoporin_N"/>
    <property type="match status" value="1"/>
</dbReference>
<dbReference type="Gene3D" id="1.20.58.1780">
    <property type="match status" value="1"/>
</dbReference>
<evidence type="ECO:0000313" key="8">
    <source>
        <dbReference type="Proteomes" id="UP000182334"/>
    </source>
</evidence>
<accession>A0A1L0BXD4</accession>
<dbReference type="GO" id="GO:0006405">
    <property type="term" value="P:RNA export from nucleus"/>
    <property type="evidence" value="ECO:0007669"/>
    <property type="project" value="TreeGrafter"/>
</dbReference>
<dbReference type="Gene3D" id="1.25.40.450">
    <property type="entry name" value="Nucleoporin, helical domain, N-terminal subdomain"/>
    <property type="match status" value="1"/>
</dbReference>
<keyword evidence="4" id="KW-0539">Nucleus</keyword>
<sequence>MSLLASVLPGRNASGGSAANSRNTAQLNVKYINPTLKLADDGHDSLQFQKEANESAGSSSQTLRFYLPLVLDSVNEISYKISVPNFGNLPPLRLGSKYITDLIKVDSMSPGDLYGPNNLNKTSGLDNYYFNYSNGLGHFSRFEKASQLDLPDKFFEEYNLTECLTKMGLFPEISRSWIAVDNKLVFWNYKLPQSSFNKLSQFLTVDQIRHSILTVKLVKPKAGVFVAEVNYLLLIATTMDIHIYVVKYDHSMNNLDIFNPNLSVNAQGLIVNQFVVNDLTNDIYFSGEGDGINVWRLDYTSNASFIKNKCDKVCLTKSGLSSVLPIGKLSGFDYFSHESDTSSTKKDASQKLAAIPEAILQMQIDAQRNVLYALSNKSVIRVYKLAPGQEQFLQHSQLTPSEIFKSINLMFSDTANIKSFLRFKIVSIQLISEQESSNVQLIASTNYGNRILLKLGATSTYSSLLSASSRSSASVKLSVVTMKFPPAKEEPKLNPELDSFTRIKLYVALMVANQQNSELLKDTKFTKIISPGVFLAVKKTKGSDKLFISSVNYGFLKHNNKLVEDAEFATVGTTSKQGSSESPVYIHDIVQLTPSMNASNTPNGYANVLASQYTKKPLQFAVLTNYGISIYQYRPSDQIISSLKDEVIENFIEENGYEETCSTLLYLACSYGHHNSNDLFKRKASLLFSHAGNNARLMENSQSANSGLAHIPIQPSESQPMVEQVVLSDRFYGSCLLISRLFRDYWNRKVFAPLPNIKILANGSVDVSTVKEDNLLIKGLAIEKTQVEYFIGSVIVLLEFFEENINRIPGLNAPSFSSDPTKIDHEVCSRAEHIAFTSILRSLNSMKEALSFLMVLIEETQTNQNNINEIFKFLSLTNQLNLLTLSFKDLLLPSLEVKNLIKDLLSSIINKNILKGGSIDLIASSLQGRCGSFCSTDDVYIFKAIENLTRAKNIGHRDNELKIKCLNNAVALFEQASDSLTVENIENSIDIMLSLDFYTGAVDFLLKLAKRLYGVPNATSNKMIVSNGQNQNTSVNDKLADNKKKRLQLYDLIFKILTKLDVKAIKIRETNNQLMINEFNEVRDLTYESCFASSDKNFHYEFYQWFINQGCSERLLTVDTPYVLPFLQEVSQDNLALTEIMWLYHAKREEYFPAAKILYSLAISQFNLTLKDRIEYLSRANGFCNCTCPPALRQQMIQLSTVIHDLFEVANVQLDLLNVILQDKRINKENREVASQALNFKIQSASELFNGYADPLGYYEICFVIFRISDYKNPDDILKRWELFFERIYFDFQANSESKPLYMLIGESLSTIGPKLVSNDVVFPVHKLVKLTCKYIQSAIEHASSQTPPEGAVVEIFVKAGVPYDKLYVTIKSLIEHNSYDVDVGFAKSLKKEMVYLIRSWYSVDKRLKTGIPSDKIATLSEYSIVNDPIDQWVRTQNTFI</sequence>
<dbReference type="InterPro" id="IPR007187">
    <property type="entry name" value="Nucleoporin_Nup133/Nup155_C"/>
</dbReference>
<evidence type="ECO:0000256" key="3">
    <source>
        <dbReference type="ARBA" id="ARBA00022448"/>
    </source>
</evidence>
<protein>
    <submittedName>
        <fullName evidence="7">CIC11C00000002313</fullName>
    </submittedName>
</protein>
<evidence type="ECO:0000256" key="2">
    <source>
        <dbReference type="ARBA" id="ARBA00007373"/>
    </source>
</evidence>
<dbReference type="InterPro" id="IPR014908">
    <property type="entry name" value="Nucleoporin_Nup133/Nup155_N"/>
</dbReference>
<dbReference type="FunFam" id="1.25.40.440:FF:000001">
    <property type="entry name" value="Nuclear pore complex subunit"/>
    <property type="match status" value="1"/>
</dbReference>
<dbReference type="OrthoDB" id="338970at2759"/>
<feature type="domain" description="Nucleoporin Nup133/Nup155-like C-terminal" evidence="5">
    <location>
        <begin position="728"/>
        <end position="1436"/>
    </location>
</feature>
<comment type="subcellular location">
    <subcellularLocation>
        <location evidence="1">Nucleus</location>
    </subcellularLocation>
</comment>
<dbReference type="InterPro" id="IPR042537">
    <property type="entry name" value="Nucleoporin_Nup155_C_2"/>
</dbReference>
<dbReference type="PANTHER" id="PTHR10350">
    <property type="entry name" value="NUCLEAR PORE COMPLEX PROTEIN NUP155"/>
    <property type="match status" value="1"/>
</dbReference>
<dbReference type="Gene3D" id="1.25.40.440">
    <property type="entry name" value="Nucleoporin, helical domain, central subdomain"/>
    <property type="match status" value="1"/>
</dbReference>
<organism evidence="7 8">
    <name type="scientific">Sungouiella intermedia</name>
    <dbReference type="NCBI Taxonomy" id="45354"/>
    <lineage>
        <taxon>Eukaryota</taxon>
        <taxon>Fungi</taxon>
        <taxon>Dikarya</taxon>
        <taxon>Ascomycota</taxon>
        <taxon>Saccharomycotina</taxon>
        <taxon>Pichiomycetes</taxon>
        <taxon>Metschnikowiaceae</taxon>
        <taxon>Sungouiella</taxon>
    </lineage>
</organism>
<gene>
    <name evidence="7" type="ORF">SAMEA4029010_CIC11G00000002313</name>
</gene>
<dbReference type="Proteomes" id="UP000182334">
    <property type="component" value="Chromosome V"/>
</dbReference>
<dbReference type="PANTHER" id="PTHR10350:SF6">
    <property type="entry name" value="NUCLEAR PORE COMPLEX PROTEIN NUP155"/>
    <property type="match status" value="1"/>
</dbReference>
<dbReference type="EMBL" id="LT635760">
    <property type="protein sequence ID" value="SGZ55999.1"/>
    <property type="molecule type" value="Genomic_DNA"/>
</dbReference>
<dbReference type="Gene3D" id="1.20.120.1050">
    <property type="match status" value="1"/>
</dbReference>
<evidence type="ECO:0000259" key="6">
    <source>
        <dbReference type="Pfam" id="PF08801"/>
    </source>
</evidence>
<evidence type="ECO:0000313" key="7">
    <source>
        <dbReference type="EMBL" id="SGZ55999.1"/>
    </source>
</evidence>
<keyword evidence="8" id="KW-1185">Reference proteome</keyword>